<evidence type="ECO:0000313" key="1">
    <source>
        <dbReference type="EMBL" id="CBJ80670.1"/>
    </source>
</evidence>
<dbReference type="HOGENOM" id="CLU_3259894_0_0_6"/>
<proteinExistence type="predicted"/>
<dbReference type="STRING" id="406818.XBJ1_1543"/>
<protein>
    <submittedName>
        <fullName evidence="1">Uncharacterized protein</fullName>
    </submittedName>
</protein>
<accession>D3V0M1</accession>
<reference evidence="1" key="1">
    <citation type="journal article" date="2011" name="PLoS ONE">
        <title>The entomopathogenic bacterial endosymbionts xenorhabdus and photorhabdus: convergent lifestyles from divergent genomes.</title>
        <authorList>
            <person name="Chaston J.M."/>
            <person name="Suen G."/>
            <person name="Tucker S.L."/>
            <person name="Andersen A.W."/>
            <person name="Bhasin A."/>
            <person name="Bode E."/>
            <person name="Bode H.B."/>
            <person name="Brachmann A.O."/>
            <person name="Cowles C.E."/>
            <person name="Cowles K.N."/>
            <person name="Darby C."/>
            <person name="de Leon L."/>
            <person name="Drace K."/>
            <person name="Du Z."/>
            <person name="Givaudan A."/>
            <person name="Herbert Tran E.E."/>
            <person name="Jewell K.A."/>
            <person name="Knack J.J."/>
            <person name="Krasomil-Osterfeld K.C."/>
            <person name="Kukor R."/>
            <person name="Lanois A."/>
            <person name="Latreille P."/>
            <person name="Leimgruber N.K."/>
            <person name="Lipke C.M."/>
            <person name="Liu R."/>
            <person name="Lu X."/>
            <person name="Martens E.C."/>
            <person name="Marri P.R."/>
            <person name="Medigue C."/>
            <person name="Menard M.L."/>
            <person name="Miller N.M."/>
            <person name="Morales-Soto N."/>
            <person name="Norton S."/>
            <person name="Ogier J.C."/>
            <person name="Orchard S.S."/>
            <person name="Park D."/>
            <person name="Park Y."/>
            <person name="Qurollo B.A."/>
            <person name="Sugar D.R."/>
            <person name="Richards G.R."/>
            <person name="Rouy Z."/>
            <person name="Slominski B."/>
            <person name="Slominski K."/>
            <person name="Snyder H."/>
            <person name="Tjaden B.C."/>
            <person name="van der Hoeven R."/>
            <person name="Welch R.D."/>
            <person name="Wheeler C."/>
            <person name="Xiang B."/>
            <person name="Barbazuk B."/>
            <person name="Gaudriault S."/>
            <person name="Goodner B."/>
            <person name="Slater S.C."/>
            <person name="Forst S."/>
            <person name="Goldman B.S."/>
            <person name="Goodrich-Blair H."/>
        </authorList>
    </citation>
    <scope>NUCLEOTIDE SEQUENCE [LARGE SCALE GENOMIC DNA]</scope>
    <source>
        <strain evidence="1">SS-2004</strain>
    </source>
</reference>
<dbReference type="Proteomes" id="UP000002045">
    <property type="component" value="Chromosome"/>
</dbReference>
<dbReference type="AlphaFoldDB" id="D3V0M1"/>
<gene>
    <name evidence="1" type="ordered locus">XBJ1_1543</name>
</gene>
<evidence type="ECO:0000313" key="2">
    <source>
        <dbReference type="Proteomes" id="UP000002045"/>
    </source>
</evidence>
<dbReference type="KEGG" id="xbo:XBJ1_1543"/>
<dbReference type="EMBL" id="FN667741">
    <property type="protein sequence ID" value="CBJ80670.1"/>
    <property type="molecule type" value="Genomic_DNA"/>
</dbReference>
<name>D3V0M1_XENBS</name>
<organism evidence="1 2">
    <name type="scientific">Xenorhabdus bovienii (strain SS-2004)</name>
    <name type="common">Xenorhabdus nematophila subsp. bovienii</name>
    <dbReference type="NCBI Taxonomy" id="406818"/>
    <lineage>
        <taxon>Bacteria</taxon>
        <taxon>Pseudomonadati</taxon>
        <taxon>Pseudomonadota</taxon>
        <taxon>Gammaproteobacteria</taxon>
        <taxon>Enterobacterales</taxon>
        <taxon>Morganellaceae</taxon>
        <taxon>Xenorhabdus</taxon>
    </lineage>
</organism>
<sequence length="42" mass="4692">MNDFAFSKNINNTGDNPINIEYIIIMEMIVSPIVVGFESVDS</sequence>